<dbReference type="InterPro" id="IPR002528">
    <property type="entry name" value="MATE_fam"/>
</dbReference>
<dbReference type="InterPro" id="IPR045070">
    <property type="entry name" value="MATE_MepA-like"/>
</dbReference>
<dbReference type="eggNOG" id="COG0534">
    <property type="taxonomic scope" value="Bacteria"/>
</dbReference>
<feature type="transmembrane region" description="Helical" evidence="10">
    <location>
        <begin position="357"/>
        <end position="375"/>
    </location>
</feature>
<keyword evidence="8 10" id="KW-0472">Membrane</keyword>
<proteinExistence type="inferred from homology"/>
<dbReference type="Proteomes" id="UP000003089">
    <property type="component" value="Unassembled WGS sequence"/>
</dbReference>
<feature type="transmembrane region" description="Helical" evidence="10">
    <location>
        <begin position="395"/>
        <end position="418"/>
    </location>
</feature>
<comment type="subcellular location">
    <subcellularLocation>
        <location evidence="1">Cell membrane</location>
        <topology evidence="1">Multi-pass membrane protein</topology>
    </subcellularLocation>
</comment>
<keyword evidence="4" id="KW-0813">Transport</keyword>
<dbReference type="PATRIC" id="fig|997884.3.peg.3814"/>
<protein>
    <recommendedName>
        <fullName evidence="3">Multidrug export protein MepA</fullName>
    </recommendedName>
</protein>
<comment type="caution">
    <text evidence="11">The sequence shown here is derived from an EMBL/GenBank/DDBJ whole genome shotgun (WGS) entry which is preliminary data.</text>
</comment>
<evidence type="ECO:0000256" key="2">
    <source>
        <dbReference type="ARBA" id="ARBA00008417"/>
    </source>
</evidence>
<keyword evidence="9" id="KW-0046">Antibiotic resistance</keyword>
<dbReference type="PIRSF" id="PIRSF006603">
    <property type="entry name" value="DinF"/>
    <property type="match status" value="1"/>
</dbReference>
<feature type="transmembrane region" description="Helical" evidence="10">
    <location>
        <begin position="456"/>
        <end position="476"/>
    </location>
</feature>
<dbReference type="EMBL" id="AGXS01000025">
    <property type="protein sequence ID" value="EIY45063.1"/>
    <property type="molecule type" value="Genomic_DNA"/>
</dbReference>
<feature type="transmembrane region" description="Helical" evidence="10">
    <location>
        <begin position="310"/>
        <end position="331"/>
    </location>
</feature>
<dbReference type="STRING" id="997884.HMPREF1068_03716"/>
<feature type="transmembrane region" description="Helical" evidence="10">
    <location>
        <begin position="94"/>
        <end position="116"/>
    </location>
</feature>
<dbReference type="CDD" id="cd13143">
    <property type="entry name" value="MATE_MepA_like"/>
    <property type="match status" value="1"/>
</dbReference>
<evidence type="ECO:0000256" key="6">
    <source>
        <dbReference type="ARBA" id="ARBA00022692"/>
    </source>
</evidence>
<evidence type="ECO:0000256" key="8">
    <source>
        <dbReference type="ARBA" id="ARBA00023136"/>
    </source>
</evidence>
<dbReference type="PANTHER" id="PTHR43823">
    <property type="entry name" value="SPORULATION PROTEIN YKVU"/>
    <property type="match status" value="1"/>
</dbReference>
<evidence type="ECO:0000256" key="4">
    <source>
        <dbReference type="ARBA" id="ARBA00022448"/>
    </source>
</evidence>
<dbReference type="Pfam" id="PF01554">
    <property type="entry name" value="MatE"/>
    <property type="match status" value="2"/>
</dbReference>
<feature type="transmembrane region" description="Helical" evidence="10">
    <location>
        <begin position="171"/>
        <end position="191"/>
    </location>
</feature>
<dbReference type="HOGENOM" id="CLU_012893_0_2_10"/>
<feature type="transmembrane region" description="Helical" evidence="10">
    <location>
        <begin position="203"/>
        <end position="224"/>
    </location>
</feature>
<comment type="similarity">
    <text evidence="2">Belongs to the multi antimicrobial extrusion (MATE) (TC 2.A.66.1) family. MepA subfamily.</text>
</comment>
<evidence type="ECO:0000313" key="12">
    <source>
        <dbReference type="Proteomes" id="UP000003089"/>
    </source>
</evidence>
<feature type="transmembrane region" description="Helical" evidence="10">
    <location>
        <begin position="128"/>
        <end position="151"/>
    </location>
</feature>
<organism evidence="11 12">
    <name type="scientific">Bacteroides nordii CL02T12C05</name>
    <dbReference type="NCBI Taxonomy" id="997884"/>
    <lineage>
        <taxon>Bacteria</taxon>
        <taxon>Pseudomonadati</taxon>
        <taxon>Bacteroidota</taxon>
        <taxon>Bacteroidia</taxon>
        <taxon>Bacteroidales</taxon>
        <taxon>Bacteroidaceae</taxon>
        <taxon>Bacteroides</taxon>
    </lineage>
</organism>
<name>I9RR26_9BACE</name>
<dbReference type="GO" id="GO:0046677">
    <property type="term" value="P:response to antibiotic"/>
    <property type="evidence" value="ECO:0007669"/>
    <property type="project" value="UniProtKB-KW"/>
</dbReference>
<dbReference type="InterPro" id="IPR048279">
    <property type="entry name" value="MdtK-like"/>
</dbReference>
<keyword evidence="7 10" id="KW-1133">Transmembrane helix</keyword>
<reference evidence="11 12" key="1">
    <citation type="submission" date="2012-02" db="EMBL/GenBank/DDBJ databases">
        <title>The Genome Sequence of Bacteroides nordii CL02T12C05.</title>
        <authorList>
            <consortium name="The Broad Institute Genome Sequencing Platform"/>
            <person name="Earl A."/>
            <person name="Ward D."/>
            <person name="Feldgarden M."/>
            <person name="Gevers D."/>
            <person name="Zitomersky N.L."/>
            <person name="Coyne M.J."/>
            <person name="Comstock L.E."/>
            <person name="Young S.K."/>
            <person name="Zeng Q."/>
            <person name="Gargeya S."/>
            <person name="Fitzgerald M."/>
            <person name="Haas B."/>
            <person name="Abouelleil A."/>
            <person name="Alvarado L."/>
            <person name="Arachchi H.M."/>
            <person name="Berlin A."/>
            <person name="Chapman S.B."/>
            <person name="Gearin G."/>
            <person name="Goldberg J."/>
            <person name="Griggs A."/>
            <person name="Gujja S."/>
            <person name="Hansen M."/>
            <person name="Heiman D."/>
            <person name="Howarth C."/>
            <person name="Larimer J."/>
            <person name="Lui A."/>
            <person name="MacDonald P.J.P."/>
            <person name="McCowen C."/>
            <person name="Montmayeur A."/>
            <person name="Murphy C."/>
            <person name="Neiman D."/>
            <person name="Pearson M."/>
            <person name="Priest M."/>
            <person name="Roberts A."/>
            <person name="Saif S."/>
            <person name="Shea T."/>
            <person name="Sisk P."/>
            <person name="Stolte C."/>
            <person name="Sykes S."/>
            <person name="Wortman J."/>
            <person name="Nusbaum C."/>
            <person name="Birren B."/>
        </authorList>
    </citation>
    <scope>NUCLEOTIDE SEQUENCE [LARGE SCALE GENOMIC DNA]</scope>
    <source>
        <strain evidence="11 12">CL02T12C05</strain>
    </source>
</reference>
<dbReference type="PANTHER" id="PTHR43823:SF3">
    <property type="entry name" value="MULTIDRUG EXPORT PROTEIN MEPA"/>
    <property type="match status" value="1"/>
</dbReference>
<keyword evidence="6 10" id="KW-0812">Transmembrane</keyword>
<evidence type="ECO:0000256" key="10">
    <source>
        <dbReference type="SAM" id="Phobius"/>
    </source>
</evidence>
<accession>I9RR26</accession>
<dbReference type="GO" id="GO:0005886">
    <property type="term" value="C:plasma membrane"/>
    <property type="evidence" value="ECO:0007669"/>
    <property type="project" value="UniProtKB-SubCell"/>
</dbReference>
<keyword evidence="5" id="KW-1003">Cell membrane</keyword>
<feature type="transmembrane region" description="Helical" evidence="10">
    <location>
        <begin position="430"/>
        <end position="450"/>
    </location>
</feature>
<evidence type="ECO:0000256" key="9">
    <source>
        <dbReference type="ARBA" id="ARBA00023251"/>
    </source>
</evidence>
<evidence type="ECO:0000256" key="5">
    <source>
        <dbReference type="ARBA" id="ARBA00022475"/>
    </source>
</evidence>
<dbReference type="InterPro" id="IPR051327">
    <property type="entry name" value="MATE_MepA_subfamily"/>
</dbReference>
<evidence type="ECO:0000313" key="11">
    <source>
        <dbReference type="EMBL" id="EIY45063.1"/>
    </source>
</evidence>
<feature type="transmembrane region" description="Helical" evidence="10">
    <location>
        <begin position="230"/>
        <end position="252"/>
    </location>
</feature>
<keyword evidence="12" id="KW-1185">Reference proteome</keyword>
<evidence type="ECO:0000256" key="1">
    <source>
        <dbReference type="ARBA" id="ARBA00004651"/>
    </source>
</evidence>
<dbReference type="AlphaFoldDB" id="I9RR26"/>
<feature type="transmembrane region" description="Helical" evidence="10">
    <location>
        <begin position="53"/>
        <end position="74"/>
    </location>
</feature>
<dbReference type="GO" id="GO:0015297">
    <property type="term" value="F:antiporter activity"/>
    <property type="evidence" value="ECO:0007669"/>
    <property type="project" value="InterPro"/>
</dbReference>
<evidence type="ECO:0000256" key="3">
    <source>
        <dbReference type="ARBA" id="ARBA00022106"/>
    </source>
</evidence>
<dbReference type="GO" id="GO:0042910">
    <property type="term" value="F:xenobiotic transmembrane transporter activity"/>
    <property type="evidence" value="ECO:0007669"/>
    <property type="project" value="InterPro"/>
</dbReference>
<feature type="transmembrane region" description="Helical" evidence="10">
    <location>
        <begin position="273"/>
        <end position="298"/>
    </location>
</feature>
<evidence type="ECO:0000256" key="7">
    <source>
        <dbReference type="ARBA" id="ARBA00022989"/>
    </source>
</evidence>
<gene>
    <name evidence="11" type="ORF">HMPREF1068_03716</name>
</gene>
<sequence length="494" mass="54808">MVFTIDSDYLLPNGNFSLHFLPYLCSMKKKENIEMKDSIDFGSMDISKLFRKLLIPTVLGMVFSAVFVITDGIFVGKGVGSDALAAVNITAPLFMITTGVGLMFGVGASVVTSIHLSHGKRKVAGINITQALVFSSLLILILSALCCYFVEPVGRLLGSSERLLPLVVEYMNWYVPFLTFYLLLNAGMFFVRLDGAPNYAMWCNAIAAISNIVLDYVFIFVFGWGLMGAAFATSLGTMIGGLMVLIYLLRFSRTFRLYPIKLSRKSRQLTFRNIGYMVKLGSSAFVSEASIACMMFLGNYVFIRHLGEDGVAAFSIVCYFFPIIFMVYNAIAQSAQPIISYNFGAGSSKRVQQTFRLSIKTALFCGICFFIVTVLCNRNIVSLFIDRSYGAYDIAVAGIPYFAIGYLFFAFNIVGIGYYQSIERAHRATIITLLRGVVFMLIGFLALPHFFGVPGIWLAVPLAELLTFLYIVAIYLKDRFLSHWGNVSLQHGNV</sequence>